<feature type="signal peptide" evidence="1">
    <location>
        <begin position="1"/>
        <end position="17"/>
    </location>
</feature>
<keyword evidence="3" id="KW-1185">Reference proteome</keyword>
<dbReference type="RefSeq" id="WP_119977291.1">
    <property type="nucleotide sequence ID" value="NZ_BPFB01000010.1"/>
</dbReference>
<proteinExistence type="predicted"/>
<evidence type="ECO:0000313" key="2">
    <source>
        <dbReference type="EMBL" id="GIU44799.1"/>
    </source>
</evidence>
<organism evidence="2 3">
    <name type="scientific">Shewanella algidipiscicola</name>
    <dbReference type="NCBI Taxonomy" id="614070"/>
    <lineage>
        <taxon>Bacteria</taxon>
        <taxon>Pseudomonadati</taxon>
        <taxon>Pseudomonadota</taxon>
        <taxon>Gammaproteobacteria</taxon>
        <taxon>Alteromonadales</taxon>
        <taxon>Shewanellaceae</taxon>
        <taxon>Shewanella</taxon>
    </lineage>
</organism>
<feature type="chain" id="PRO_5045554195" description="Curli production assembly/transport component CsgF" evidence="1">
    <location>
        <begin position="18"/>
        <end position="236"/>
    </location>
</feature>
<name>A0ABQ4PBH1_9GAMM</name>
<evidence type="ECO:0008006" key="4">
    <source>
        <dbReference type="Google" id="ProtNLM"/>
    </source>
</evidence>
<evidence type="ECO:0000313" key="3">
    <source>
        <dbReference type="Proteomes" id="UP000761574"/>
    </source>
</evidence>
<reference evidence="2 3" key="1">
    <citation type="submission" date="2021-05" db="EMBL/GenBank/DDBJ databases">
        <title>Molecular characterization for Shewanella algae harboring chromosomal blaOXA-55-like strains isolated from clinical and environment sample.</title>
        <authorList>
            <person name="Ohama Y."/>
            <person name="Aoki K."/>
            <person name="Harada S."/>
            <person name="Moriya K."/>
            <person name="Ishii Y."/>
            <person name="Tateda K."/>
        </authorList>
    </citation>
    <scope>NUCLEOTIDE SEQUENCE [LARGE SCALE GENOMIC DNA]</scope>
    <source>
        <strain evidence="2 3">LMG 23746</strain>
    </source>
</reference>
<keyword evidence="1" id="KW-0732">Signal</keyword>
<evidence type="ECO:0000256" key="1">
    <source>
        <dbReference type="SAM" id="SignalP"/>
    </source>
</evidence>
<accession>A0ABQ4PBH1</accession>
<protein>
    <recommendedName>
        <fullName evidence="4">Curli production assembly/transport component CsgF</fullName>
    </recommendedName>
</protein>
<gene>
    <name evidence="2" type="ORF">TUM4630_11360</name>
</gene>
<comment type="caution">
    <text evidence="2">The sequence shown here is derived from an EMBL/GenBank/DDBJ whole genome shotgun (WGS) entry which is preliminary data.</text>
</comment>
<sequence>MKFCLVTGILLANSALASNLPLDAFDAQAPLSDQELAQQRGKYTQNGQDFYFGLLMQTQYLNAQGVAQQVSMQIEMSASNDRPELVITIADKGALTDNSLGLSTSGQASGLQQQIQITGDFNNVNNQLDITQGALAPLANGVEIILGQTLVNSSGNVLYSAKSGELGYRVDLQSASFAQGVLSQEGNGQLMQSINIIGGFNQITNSSLIRYQGVDIGIKERQLMGLQVRDIMGIGL</sequence>
<dbReference type="EMBL" id="BPFB01000010">
    <property type="protein sequence ID" value="GIU44799.1"/>
    <property type="molecule type" value="Genomic_DNA"/>
</dbReference>
<dbReference type="Proteomes" id="UP000761574">
    <property type="component" value="Unassembled WGS sequence"/>
</dbReference>